<dbReference type="RefSeq" id="WP_146528425.1">
    <property type="nucleotide sequence ID" value="NZ_SJPV01000007.1"/>
</dbReference>
<gene>
    <name evidence="3" type="primary">blaR1_4</name>
    <name evidence="3" type="ORF">Poly41_41550</name>
</gene>
<evidence type="ECO:0000259" key="2">
    <source>
        <dbReference type="Pfam" id="PF05569"/>
    </source>
</evidence>
<dbReference type="CDD" id="cd07341">
    <property type="entry name" value="M56_BlaR1_MecR1_like"/>
    <property type="match status" value="1"/>
</dbReference>
<dbReference type="EMBL" id="SJPV01000007">
    <property type="protein sequence ID" value="TWU35011.1"/>
    <property type="molecule type" value="Genomic_DNA"/>
</dbReference>
<feature type="transmembrane region" description="Helical" evidence="1">
    <location>
        <begin position="40"/>
        <end position="60"/>
    </location>
</feature>
<evidence type="ECO:0000313" key="4">
    <source>
        <dbReference type="Proteomes" id="UP000319143"/>
    </source>
</evidence>
<feature type="transmembrane region" description="Helical" evidence="1">
    <location>
        <begin position="80"/>
        <end position="102"/>
    </location>
</feature>
<protein>
    <submittedName>
        <fullName evidence="3">Regulatory protein BlaR1</fullName>
    </submittedName>
</protein>
<keyword evidence="1" id="KW-0472">Membrane</keyword>
<reference evidence="3 4" key="1">
    <citation type="submission" date="2019-02" db="EMBL/GenBank/DDBJ databases">
        <title>Deep-cultivation of Planctomycetes and their phenomic and genomic characterization uncovers novel biology.</title>
        <authorList>
            <person name="Wiegand S."/>
            <person name="Jogler M."/>
            <person name="Boedeker C."/>
            <person name="Pinto D."/>
            <person name="Vollmers J."/>
            <person name="Rivas-Marin E."/>
            <person name="Kohn T."/>
            <person name="Peeters S.H."/>
            <person name="Heuer A."/>
            <person name="Rast P."/>
            <person name="Oberbeckmann S."/>
            <person name="Bunk B."/>
            <person name="Jeske O."/>
            <person name="Meyerdierks A."/>
            <person name="Storesund J.E."/>
            <person name="Kallscheuer N."/>
            <person name="Luecker S."/>
            <person name="Lage O.M."/>
            <person name="Pohl T."/>
            <person name="Merkel B.J."/>
            <person name="Hornburger P."/>
            <person name="Mueller R.-W."/>
            <person name="Bruemmer F."/>
            <person name="Labrenz M."/>
            <person name="Spormann A.M."/>
            <person name="Op Den Camp H."/>
            <person name="Overmann J."/>
            <person name="Amann R."/>
            <person name="Jetten M.S.M."/>
            <person name="Mascher T."/>
            <person name="Medema M.H."/>
            <person name="Devos D.P."/>
            <person name="Kaster A.-K."/>
            <person name="Ovreas L."/>
            <person name="Rohde M."/>
            <person name="Galperin M.Y."/>
            <person name="Jogler C."/>
        </authorList>
    </citation>
    <scope>NUCLEOTIDE SEQUENCE [LARGE SCALE GENOMIC DNA]</scope>
    <source>
        <strain evidence="3 4">Poly41</strain>
    </source>
</reference>
<dbReference type="AlphaFoldDB" id="A0A5C6DGY7"/>
<keyword evidence="1" id="KW-1133">Transmembrane helix</keyword>
<evidence type="ECO:0000256" key="1">
    <source>
        <dbReference type="SAM" id="Phobius"/>
    </source>
</evidence>
<dbReference type="Proteomes" id="UP000319143">
    <property type="component" value="Unassembled WGS sequence"/>
</dbReference>
<keyword evidence="1" id="KW-0812">Transmembrane</keyword>
<accession>A0A5C6DGY7</accession>
<dbReference type="PANTHER" id="PTHR34978:SF3">
    <property type="entry name" value="SLR0241 PROTEIN"/>
    <property type="match status" value="1"/>
</dbReference>
<dbReference type="PANTHER" id="PTHR34978">
    <property type="entry name" value="POSSIBLE SENSOR-TRANSDUCER PROTEIN BLAR"/>
    <property type="match status" value="1"/>
</dbReference>
<name>A0A5C6DGY7_9BACT</name>
<feature type="domain" description="Peptidase M56" evidence="2">
    <location>
        <begin position="137"/>
        <end position="260"/>
    </location>
</feature>
<dbReference type="OrthoDB" id="291597at2"/>
<dbReference type="InterPro" id="IPR008756">
    <property type="entry name" value="Peptidase_M56"/>
</dbReference>
<dbReference type="Pfam" id="PF05569">
    <property type="entry name" value="Peptidase_M56"/>
    <property type="match status" value="1"/>
</dbReference>
<keyword evidence="4" id="KW-1185">Reference proteome</keyword>
<sequence length="385" mass="43651">MDARFLFEVGCTLCVQVSIIIGATFVLTRWIGDARVGCRLWTVCFVSILVILAAACLLPHRRLFPFPQWVSDESRIAMLIWQGRLAVALLAMWGIGVVVSLARRASLCIQLFRFLKDRCKRVDDLPVWHAITATETQRGEANALALCLEQESRTRTLQILTSAEIQGPFCWQLHRPTIVLPEFLLRDDPQALRHVLFHELEHLRTQHPMQHFLQGVCCVVFWFHPAVWMAARRAELAREFLCDEVAATAAGKFSAYLRTLATIAERCGSFSCTKVPQGTLAFGNQKSALVHRSNRLVKIAKHKVVSGRRRNAIALLSLFFVAWGAQQIWVPTNALASSRSNWSPWPTWTAQVLHSGFSIHVRDFEPFDNRVQMHELFENESQGSP</sequence>
<proteinExistence type="predicted"/>
<comment type="caution">
    <text evidence="3">The sequence shown here is derived from an EMBL/GenBank/DDBJ whole genome shotgun (WGS) entry which is preliminary data.</text>
</comment>
<organism evidence="3 4">
    <name type="scientific">Novipirellula artificiosorum</name>
    <dbReference type="NCBI Taxonomy" id="2528016"/>
    <lineage>
        <taxon>Bacteria</taxon>
        <taxon>Pseudomonadati</taxon>
        <taxon>Planctomycetota</taxon>
        <taxon>Planctomycetia</taxon>
        <taxon>Pirellulales</taxon>
        <taxon>Pirellulaceae</taxon>
        <taxon>Novipirellula</taxon>
    </lineage>
</organism>
<dbReference type="InterPro" id="IPR052173">
    <property type="entry name" value="Beta-lactam_resp_regulator"/>
</dbReference>
<evidence type="ECO:0000313" key="3">
    <source>
        <dbReference type="EMBL" id="TWU35011.1"/>
    </source>
</evidence>
<feature type="transmembrane region" description="Helical" evidence="1">
    <location>
        <begin position="6"/>
        <end position="28"/>
    </location>
</feature>